<dbReference type="SUPFAM" id="SSF46785">
    <property type="entry name" value="Winged helix' DNA-binding domain"/>
    <property type="match status" value="1"/>
</dbReference>
<dbReference type="Proteomes" id="UP000501179">
    <property type="component" value="Chromosome"/>
</dbReference>
<dbReference type="InterPro" id="IPR005119">
    <property type="entry name" value="LysR_subst-bd"/>
</dbReference>
<dbReference type="PROSITE" id="PS50931">
    <property type="entry name" value="HTH_LYSR"/>
    <property type="match status" value="1"/>
</dbReference>
<organism evidence="6 7">
    <name type="scientific">Streptomyces liangshanensis</name>
    <dbReference type="NCBI Taxonomy" id="2717324"/>
    <lineage>
        <taxon>Bacteria</taxon>
        <taxon>Bacillati</taxon>
        <taxon>Actinomycetota</taxon>
        <taxon>Actinomycetes</taxon>
        <taxon>Kitasatosporales</taxon>
        <taxon>Streptomycetaceae</taxon>
        <taxon>Streptomyces</taxon>
    </lineage>
</organism>
<keyword evidence="7" id="KW-1185">Reference proteome</keyword>
<keyword evidence="2" id="KW-0805">Transcription regulation</keyword>
<evidence type="ECO:0000256" key="1">
    <source>
        <dbReference type="ARBA" id="ARBA00009437"/>
    </source>
</evidence>
<keyword evidence="3" id="KW-0238">DNA-binding</keyword>
<dbReference type="Pfam" id="PF00126">
    <property type="entry name" value="HTH_1"/>
    <property type="match status" value="1"/>
</dbReference>
<dbReference type="GO" id="GO:0003677">
    <property type="term" value="F:DNA binding"/>
    <property type="evidence" value="ECO:0007669"/>
    <property type="project" value="UniProtKB-KW"/>
</dbReference>
<evidence type="ECO:0000259" key="5">
    <source>
        <dbReference type="PROSITE" id="PS50931"/>
    </source>
</evidence>
<dbReference type="FunFam" id="1.10.10.10:FF:000001">
    <property type="entry name" value="LysR family transcriptional regulator"/>
    <property type="match status" value="1"/>
</dbReference>
<dbReference type="InterPro" id="IPR036390">
    <property type="entry name" value="WH_DNA-bd_sf"/>
</dbReference>
<dbReference type="EMBL" id="CP050177">
    <property type="protein sequence ID" value="QIQ06108.1"/>
    <property type="molecule type" value="Genomic_DNA"/>
</dbReference>
<dbReference type="Gene3D" id="1.10.10.10">
    <property type="entry name" value="Winged helix-like DNA-binding domain superfamily/Winged helix DNA-binding domain"/>
    <property type="match status" value="1"/>
</dbReference>
<dbReference type="GO" id="GO:0003700">
    <property type="term" value="F:DNA-binding transcription factor activity"/>
    <property type="evidence" value="ECO:0007669"/>
    <property type="project" value="InterPro"/>
</dbReference>
<dbReference type="Gene3D" id="3.40.190.290">
    <property type="match status" value="1"/>
</dbReference>
<dbReference type="PRINTS" id="PR00039">
    <property type="entry name" value="HTHLYSR"/>
</dbReference>
<dbReference type="InterPro" id="IPR000847">
    <property type="entry name" value="LysR_HTH_N"/>
</dbReference>
<keyword evidence="4" id="KW-0804">Transcription</keyword>
<sequence length="302" mass="32098">MELRHLEYFLAVADTGSFTRAARALHVVQSGVSATIKALEHDLGSDLFVRGPHAVTLTAAGRAFLPRARETLGAADAARDAVHRTQGTLQGEVTVGTLTSIDVTGLPELLSVLRDRHPAVTVRLRAASAGSAGLAQELRDGHLDVAFLSLPGPAPAGLDTRLLATAPLFLYVPRTHPLAGAGRVSLAQLGEFPFVDSPQGFGNRVLVDRAFAAAGVEREVTLEVADIGTAVHFIRAGLGIGFLARFLVDDHAGLDVLEVADHELRWQLVVATDANRRTGATTEAFLDLLRERNPAPRELTGR</sequence>
<dbReference type="InterPro" id="IPR036388">
    <property type="entry name" value="WH-like_DNA-bd_sf"/>
</dbReference>
<name>A0A6G9H6C7_9ACTN</name>
<dbReference type="Pfam" id="PF03466">
    <property type="entry name" value="LysR_substrate"/>
    <property type="match status" value="1"/>
</dbReference>
<evidence type="ECO:0000313" key="7">
    <source>
        <dbReference type="Proteomes" id="UP000501179"/>
    </source>
</evidence>
<dbReference type="RefSeq" id="WP_167034861.1">
    <property type="nucleotide sequence ID" value="NZ_CP050177.1"/>
</dbReference>
<evidence type="ECO:0000256" key="2">
    <source>
        <dbReference type="ARBA" id="ARBA00023015"/>
    </source>
</evidence>
<dbReference type="GO" id="GO:0005829">
    <property type="term" value="C:cytosol"/>
    <property type="evidence" value="ECO:0007669"/>
    <property type="project" value="TreeGrafter"/>
</dbReference>
<comment type="similarity">
    <text evidence="1">Belongs to the LysR transcriptional regulatory family.</text>
</comment>
<reference evidence="6 7" key="1">
    <citation type="submission" date="2020-03" db="EMBL/GenBank/DDBJ databases">
        <title>A novel species.</title>
        <authorList>
            <person name="Gao J."/>
        </authorList>
    </citation>
    <scope>NUCLEOTIDE SEQUENCE [LARGE SCALE GENOMIC DNA]</scope>
    <source>
        <strain evidence="6 7">QMT-12</strain>
    </source>
</reference>
<evidence type="ECO:0000313" key="6">
    <source>
        <dbReference type="EMBL" id="QIQ06108.1"/>
    </source>
</evidence>
<protein>
    <submittedName>
        <fullName evidence="6">LysR family transcriptional regulator</fullName>
    </submittedName>
</protein>
<dbReference type="SUPFAM" id="SSF53850">
    <property type="entry name" value="Periplasmic binding protein-like II"/>
    <property type="match status" value="1"/>
</dbReference>
<accession>A0A6G9H6C7</accession>
<gene>
    <name evidence="6" type="ORF">HA039_30760</name>
</gene>
<evidence type="ECO:0000256" key="4">
    <source>
        <dbReference type="ARBA" id="ARBA00023163"/>
    </source>
</evidence>
<proteinExistence type="inferred from homology"/>
<dbReference type="InterPro" id="IPR050950">
    <property type="entry name" value="HTH-type_LysR_regulators"/>
</dbReference>
<dbReference type="KEGG" id="slia:HA039_30760"/>
<dbReference type="AlphaFoldDB" id="A0A6G9H6C7"/>
<feature type="domain" description="HTH lysR-type" evidence="5">
    <location>
        <begin position="1"/>
        <end position="58"/>
    </location>
</feature>
<evidence type="ECO:0000256" key="3">
    <source>
        <dbReference type="ARBA" id="ARBA00023125"/>
    </source>
</evidence>
<dbReference type="PANTHER" id="PTHR30419">
    <property type="entry name" value="HTH-TYPE TRANSCRIPTIONAL REGULATOR YBHD"/>
    <property type="match status" value="1"/>
</dbReference>